<protein>
    <submittedName>
        <fullName evidence="2">F-box domain-containing protein</fullName>
    </submittedName>
</protein>
<dbReference type="CDD" id="cd09917">
    <property type="entry name" value="F-box_SF"/>
    <property type="match status" value="1"/>
</dbReference>
<dbReference type="Proteomes" id="UP000439903">
    <property type="component" value="Unassembled WGS sequence"/>
</dbReference>
<dbReference type="PROSITE" id="PS50181">
    <property type="entry name" value="FBOX"/>
    <property type="match status" value="1"/>
</dbReference>
<dbReference type="SUPFAM" id="SSF81383">
    <property type="entry name" value="F-box domain"/>
    <property type="match status" value="1"/>
</dbReference>
<dbReference type="InterPro" id="IPR001810">
    <property type="entry name" value="F-box_dom"/>
</dbReference>
<feature type="domain" description="F-box" evidence="1">
    <location>
        <begin position="1"/>
        <end position="44"/>
    </location>
</feature>
<dbReference type="InterPro" id="IPR032675">
    <property type="entry name" value="LRR_dom_sf"/>
</dbReference>
<accession>A0A8H4AQH3</accession>
<reference evidence="2 3" key="1">
    <citation type="journal article" date="2019" name="Environ. Microbiol.">
        <title>At the nexus of three kingdoms: the genome of the mycorrhizal fungus Gigaspora margarita provides insights into plant, endobacterial and fungal interactions.</title>
        <authorList>
            <person name="Venice F."/>
            <person name="Ghignone S."/>
            <person name="Salvioli di Fossalunga A."/>
            <person name="Amselem J."/>
            <person name="Novero M."/>
            <person name="Xianan X."/>
            <person name="Sedzielewska Toro K."/>
            <person name="Morin E."/>
            <person name="Lipzen A."/>
            <person name="Grigoriev I.V."/>
            <person name="Henrissat B."/>
            <person name="Martin F.M."/>
            <person name="Bonfante P."/>
        </authorList>
    </citation>
    <scope>NUCLEOTIDE SEQUENCE [LARGE SCALE GENOMIC DNA]</scope>
    <source>
        <strain evidence="2 3">BEG34</strain>
    </source>
</reference>
<organism evidence="2 3">
    <name type="scientific">Gigaspora margarita</name>
    <dbReference type="NCBI Taxonomy" id="4874"/>
    <lineage>
        <taxon>Eukaryota</taxon>
        <taxon>Fungi</taxon>
        <taxon>Fungi incertae sedis</taxon>
        <taxon>Mucoromycota</taxon>
        <taxon>Glomeromycotina</taxon>
        <taxon>Glomeromycetes</taxon>
        <taxon>Diversisporales</taxon>
        <taxon>Gigasporaceae</taxon>
        <taxon>Gigaspora</taxon>
    </lineage>
</organism>
<dbReference type="InterPro" id="IPR036047">
    <property type="entry name" value="F-box-like_dom_sf"/>
</dbReference>
<dbReference type="EMBL" id="WTPW01000328">
    <property type="protein sequence ID" value="KAF0522452.1"/>
    <property type="molecule type" value="Genomic_DNA"/>
</dbReference>
<sequence length="235" mass="27545">MVIAIPSECLLEIFEYLDRKYLFSCLLVNRQWCRYIVPILWSRIDELSINKNFIRTCLLLLNTEEQASLIPFNIMFPNDPKPLFEYTKYITHLRIYTYNLFNKISKFFGPFDEGGIDVFRAINCLLISKFLRTGDRIKCIEITAEQFENLYKDTNLASLSLNFYISSEEANILANALCKNTTLTSLKHRRSSFYYEVEPLVLALHQNTTLTCFDIAKNRYSTRGGLMFDSRVEKL</sequence>
<keyword evidence="3" id="KW-1185">Reference proteome</keyword>
<evidence type="ECO:0000313" key="3">
    <source>
        <dbReference type="Proteomes" id="UP000439903"/>
    </source>
</evidence>
<proteinExistence type="predicted"/>
<dbReference type="Gene3D" id="1.20.1280.50">
    <property type="match status" value="1"/>
</dbReference>
<evidence type="ECO:0000259" key="1">
    <source>
        <dbReference type="PROSITE" id="PS50181"/>
    </source>
</evidence>
<gene>
    <name evidence="2" type="ORF">F8M41_015555</name>
</gene>
<dbReference type="SUPFAM" id="SSF52047">
    <property type="entry name" value="RNI-like"/>
    <property type="match status" value="1"/>
</dbReference>
<evidence type="ECO:0000313" key="2">
    <source>
        <dbReference type="EMBL" id="KAF0522452.1"/>
    </source>
</evidence>
<dbReference type="AlphaFoldDB" id="A0A8H4AQH3"/>
<dbReference type="Pfam" id="PF12937">
    <property type="entry name" value="F-box-like"/>
    <property type="match status" value="1"/>
</dbReference>
<dbReference type="OrthoDB" id="2488688at2759"/>
<dbReference type="Gene3D" id="3.80.10.10">
    <property type="entry name" value="Ribonuclease Inhibitor"/>
    <property type="match status" value="1"/>
</dbReference>
<comment type="caution">
    <text evidence="2">The sequence shown here is derived from an EMBL/GenBank/DDBJ whole genome shotgun (WGS) entry which is preliminary data.</text>
</comment>
<name>A0A8H4AQH3_GIGMA</name>